<feature type="domain" description="DUF3741" evidence="4">
    <location>
        <begin position="176"/>
        <end position="191"/>
    </location>
</feature>
<comment type="similarity">
    <text evidence="3">Belongs to the heat shock protein 70 family.</text>
</comment>
<reference evidence="6" key="3">
    <citation type="submission" date="2015-04" db="UniProtKB">
        <authorList>
            <consortium name="EnsemblPlants"/>
        </authorList>
    </citation>
    <scope>IDENTIFICATION</scope>
    <source>
        <strain evidence="6">cv. Jemalong A17</strain>
    </source>
</reference>
<evidence type="ECO:0000256" key="1">
    <source>
        <dbReference type="ARBA" id="ARBA00022741"/>
    </source>
</evidence>
<keyword evidence="1 3" id="KW-0547">Nucleotide-binding</keyword>
<dbReference type="InterPro" id="IPR029047">
    <property type="entry name" value="HSP70_peptide-bd_sf"/>
</dbReference>
<dbReference type="GO" id="GO:0042026">
    <property type="term" value="P:protein refolding"/>
    <property type="evidence" value="ECO:0000318"/>
    <property type="project" value="GO_Central"/>
</dbReference>
<dbReference type="GO" id="GO:0044183">
    <property type="term" value="F:protein folding chaperone"/>
    <property type="evidence" value="ECO:0000318"/>
    <property type="project" value="GO_Central"/>
</dbReference>
<dbReference type="PANTHER" id="PTHR19375">
    <property type="entry name" value="HEAT SHOCK PROTEIN 70KDA"/>
    <property type="match status" value="1"/>
</dbReference>
<dbReference type="FunFam" id="3.30.420.40:FF:000172">
    <property type="entry name" value="Heat shock 70 kDa protein"/>
    <property type="match status" value="1"/>
</dbReference>
<evidence type="ECO:0000313" key="7">
    <source>
        <dbReference type="Proteomes" id="UP000002051"/>
    </source>
</evidence>
<accession>A0A072UMK6</accession>
<dbReference type="PROSITE" id="PS00297">
    <property type="entry name" value="HSP70_1"/>
    <property type="match status" value="1"/>
</dbReference>
<dbReference type="EMBL" id="CM001220">
    <property type="protein sequence ID" value="KEH31014.1"/>
    <property type="molecule type" value="Genomic_DNA"/>
</dbReference>
<dbReference type="InterPro" id="IPR018181">
    <property type="entry name" value="Heat_shock_70_CS"/>
</dbReference>
<reference evidence="5 7" key="1">
    <citation type="journal article" date="2011" name="Nature">
        <title>The Medicago genome provides insight into the evolution of rhizobial symbioses.</title>
        <authorList>
            <person name="Young N.D."/>
            <person name="Debelle F."/>
            <person name="Oldroyd G.E."/>
            <person name="Geurts R."/>
            <person name="Cannon S.B."/>
            <person name="Udvardi M.K."/>
            <person name="Benedito V.A."/>
            <person name="Mayer K.F."/>
            <person name="Gouzy J."/>
            <person name="Schoof H."/>
            <person name="Van de Peer Y."/>
            <person name="Proost S."/>
            <person name="Cook D.R."/>
            <person name="Meyers B.C."/>
            <person name="Spannagl M."/>
            <person name="Cheung F."/>
            <person name="De Mita S."/>
            <person name="Krishnakumar V."/>
            <person name="Gundlach H."/>
            <person name="Zhou S."/>
            <person name="Mudge J."/>
            <person name="Bharti A.K."/>
            <person name="Murray J.D."/>
            <person name="Naoumkina M.A."/>
            <person name="Rosen B."/>
            <person name="Silverstein K.A."/>
            <person name="Tang H."/>
            <person name="Rombauts S."/>
            <person name="Zhao P.X."/>
            <person name="Zhou P."/>
            <person name="Barbe V."/>
            <person name="Bardou P."/>
            <person name="Bechner M."/>
            <person name="Bellec A."/>
            <person name="Berger A."/>
            <person name="Berges H."/>
            <person name="Bidwell S."/>
            <person name="Bisseling T."/>
            <person name="Choisne N."/>
            <person name="Couloux A."/>
            <person name="Denny R."/>
            <person name="Deshpande S."/>
            <person name="Dai X."/>
            <person name="Doyle J.J."/>
            <person name="Dudez A.M."/>
            <person name="Farmer A.D."/>
            <person name="Fouteau S."/>
            <person name="Franken C."/>
            <person name="Gibelin C."/>
            <person name="Gish J."/>
            <person name="Goldstein S."/>
            <person name="Gonzalez A.J."/>
            <person name="Green P.J."/>
            <person name="Hallab A."/>
            <person name="Hartog M."/>
            <person name="Hua A."/>
            <person name="Humphray S.J."/>
            <person name="Jeong D.H."/>
            <person name="Jing Y."/>
            <person name="Jocker A."/>
            <person name="Kenton S.M."/>
            <person name="Kim D.J."/>
            <person name="Klee K."/>
            <person name="Lai H."/>
            <person name="Lang C."/>
            <person name="Lin S."/>
            <person name="Macmil S.L."/>
            <person name="Magdelenat G."/>
            <person name="Matthews L."/>
            <person name="McCorrison J."/>
            <person name="Monaghan E.L."/>
            <person name="Mun J.H."/>
            <person name="Najar F.Z."/>
            <person name="Nicholson C."/>
            <person name="Noirot C."/>
            <person name="O'Bleness M."/>
            <person name="Paule C.R."/>
            <person name="Poulain J."/>
            <person name="Prion F."/>
            <person name="Qin B."/>
            <person name="Qu C."/>
            <person name="Retzel E.F."/>
            <person name="Riddle C."/>
            <person name="Sallet E."/>
            <person name="Samain S."/>
            <person name="Samson N."/>
            <person name="Sanders I."/>
            <person name="Saurat O."/>
            <person name="Scarpelli C."/>
            <person name="Schiex T."/>
            <person name="Segurens B."/>
            <person name="Severin A.J."/>
            <person name="Sherrier D.J."/>
            <person name="Shi R."/>
            <person name="Sims S."/>
            <person name="Singer S.R."/>
            <person name="Sinharoy S."/>
            <person name="Sterck L."/>
            <person name="Viollet A."/>
            <person name="Wang B.B."/>
            <person name="Wang K."/>
            <person name="Wang M."/>
            <person name="Wang X."/>
            <person name="Warfsmann J."/>
            <person name="Weissenbach J."/>
            <person name="White D.D."/>
            <person name="White J.D."/>
            <person name="Wiley G.B."/>
            <person name="Wincker P."/>
            <person name="Xing Y."/>
            <person name="Yang L."/>
            <person name="Yao Z."/>
            <person name="Ying F."/>
            <person name="Zhai J."/>
            <person name="Zhou L."/>
            <person name="Zuber A."/>
            <person name="Denarie J."/>
            <person name="Dixon R.A."/>
            <person name="May G.D."/>
            <person name="Schwartz D.C."/>
            <person name="Rogers J."/>
            <person name="Quetier F."/>
            <person name="Town C.D."/>
            <person name="Roe B.A."/>
        </authorList>
    </citation>
    <scope>NUCLEOTIDE SEQUENCE [LARGE SCALE GENOMIC DNA]</scope>
    <source>
        <strain evidence="5">A17</strain>
        <strain evidence="6 7">cv. Jemalong A17</strain>
    </source>
</reference>
<dbReference type="GO" id="GO:0005737">
    <property type="term" value="C:cytoplasm"/>
    <property type="evidence" value="ECO:0000318"/>
    <property type="project" value="GO_Central"/>
</dbReference>
<dbReference type="EnsemblPlants" id="KEH31014">
    <property type="protein sequence ID" value="KEH31014"/>
    <property type="gene ID" value="MTR_4g088515"/>
</dbReference>
<dbReference type="InterPro" id="IPR013126">
    <property type="entry name" value="Hsp_70_fam"/>
</dbReference>
<keyword evidence="7" id="KW-1185">Reference proteome</keyword>
<dbReference type="FunFam" id="3.30.30.30:FF:000019">
    <property type="entry name" value="Heat shock 70 kDa protein"/>
    <property type="match status" value="1"/>
</dbReference>
<gene>
    <name evidence="5" type="ordered locus">MTR_4g088515</name>
</gene>
<dbReference type="InterPro" id="IPR032795">
    <property type="entry name" value="DUF3741-assoc"/>
</dbReference>
<sequence>MPFFLLKNLLGAKMRKGIRTFCNTDVSTSTLNQQNSTIGNGIGNHSQVDITSSKVSSPFLQCGNSNSKQSTPTLEDLILQLEMEEEMARKEKLNEYSGIRGRMSCVNNSDILRSARNALNQYPRFSLDGRDSMYRSSFGTIEGRRSVCSEISLEPKLDEKVMCFPPIVAGENVVWCKPGVVAKLMGLEAIPVSVGRKRSDKKERISSVDCRRQNIRRRSFERHDLERKIAMDMQGYRDHIVRRRNRSGFCSKNEYCIMKPVSLEAMAGENVKNVRAIGIDLGTTYSCVAVWQEQHYRVEIIHNDQSNKTTPSCIAFTKDQRLIGDAAKNQAAANFENTVFDAKRLIGRKFSDPIVQDDILLWPFKVTAGVNDKPMITVKYKDEEKQLYAEEVSSMNAVVTVPAYFSDSQRKATIDAGAIAGPNVMRVMNEPTAAAVAYGLDKRSDCAGEQNIFVFDLGGGTFDVSILTIKDNVFQVKATAGNTHLGGEDFDNRMVNYFVQEFKRKNKRVVSLMLRWTRARVDDVVLVGGSSRIPKVQQLLQNFFKGKELCKSINPDEAVAYGAAVQAALLSKGIKNVPKLVLQDVTPLSLGRSIVGDIMNVVIPRNTCIPVKKKRIYYS</sequence>
<evidence type="ECO:0000313" key="5">
    <source>
        <dbReference type="EMBL" id="KEH31014.1"/>
    </source>
</evidence>
<dbReference type="SUPFAM" id="SSF53067">
    <property type="entry name" value="Actin-like ATPase domain"/>
    <property type="match status" value="2"/>
</dbReference>
<dbReference type="Gene3D" id="2.60.34.10">
    <property type="entry name" value="Substrate Binding Domain Of DNAk, Chain A, domain 1"/>
    <property type="match status" value="1"/>
</dbReference>
<organism evidence="5 7">
    <name type="scientific">Medicago truncatula</name>
    <name type="common">Barrel medic</name>
    <name type="synonym">Medicago tribuloides</name>
    <dbReference type="NCBI Taxonomy" id="3880"/>
    <lineage>
        <taxon>Eukaryota</taxon>
        <taxon>Viridiplantae</taxon>
        <taxon>Streptophyta</taxon>
        <taxon>Embryophyta</taxon>
        <taxon>Tracheophyta</taxon>
        <taxon>Spermatophyta</taxon>
        <taxon>Magnoliopsida</taxon>
        <taxon>eudicotyledons</taxon>
        <taxon>Gunneridae</taxon>
        <taxon>Pentapetalae</taxon>
        <taxon>rosids</taxon>
        <taxon>fabids</taxon>
        <taxon>Fabales</taxon>
        <taxon>Fabaceae</taxon>
        <taxon>Papilionoideae</taxon>
        <taxon>50 kb inversion clade</taxon>
        <taxon>NPAAA clade</taxon>
        <taxon>Hologalegina</taxon>
        <taxon>IRL clade</taxon>
        <taxon>Trifolieae</taxon>
        <taxon>Medicago</taxon>
    </lineage>
</organism>
<dbReference type="Pfam" id="PF14383">
    <property type="entry name" value="VARLMGL"/>
    <property type="match status" value="1"/>
</dbReference>
<dbReference type="GO" id="GO:0016887">
    <property type="term" value="F:ATP hydrolysis activity"/>
    <property type="evidence" value="ECO:0000318"/>
    <property type="project" value="GO_Central"/>
</dbReference>
<dbReference type="PRINTS" id="PR00301">
    <property type="entry name" value="HEATSHOCK70"/>
</dbReference>
<dbReference type="Gene3D" id="3.30.420.40">
    <property type="match status" value="2"/>
</dbReference>
<evidence type="ECO:0000256" key="2">
    <source>
        <dbReference type="ARBA" id="ARBA00022840"/>
    </source>
</evidence>
<dbReference type="STRING" id="3880.A0A072UMK6"/>
<protein>
    <submittedName>
        <fullName evidence="5">DnaK family protein</fullName>
    </submittedName>
</protein>
<evidence type="ECO:0000313" key="6">
    <source>
        <dbReference type="EnsemblPlants" id="KEH31014"/>
    </source>
</evidence>
<dbReference type="InterPro" id="IPR043129">
    <property type="entry name" value="ATPase_NBD"/>
</dbReference>
<dbReference type="GO" id="GO:0140662">
    <property type="term" value="F:ATP-dependent protein folding chaperone"/>
    <property type="evidence" value="ECO:0007669"/>
    <property type="project" value="InterPro"/>
</dbReference>
<dbReference type="SUPFAM" id="SSF100920">
    <property type="entry name" value="Heat shock protein 70kD (HSP70), peptide-binding domain"/>
    <property type="match status" value="1"/>
</dbReference>
<dbReference type="AlphaFoldDB" id="A0A072UMK6"/>
<reference evidence="5 7" key="2">
    <citation type="journal article" date="2014" name="BMC Genomics">
        <title>An improved genome release (version Mt4.0) for the model legume Medicago truncatula.</title>
        <authorList>
            <person name="Tang H."/>
            <person name="Krishnakumar V."/>
            <person name="Bidwell S."/>
            <person name="Rosen B."/>
            <person name="Chan A."/>
            <person name="Zhou S."/>
            <person name="Gentzbittel L."/>
            <person name="Childs K.L."/>
            <person name="Yandell M."/>
            <person name="Gundlach H."/>
            <person name="Mayer K.F."/>
            <person name="Schwartz D.C."/>
            <person name="Town C.D."/>
        </authorList>
    </citation>
    <scope>GENOME REANNOTATION</scope>
    <source>
        <strain evidence="5">A17</strain>
        <strain evidence="6 7">cv. Jemalong A17</strain>
    </source>
</reference>
<dbReference type="HOGENOM" id="CLU_441717_0_0_1"/>
<proteinExistence type="inferred from homology"/>
<dbReference type="GO" id="GO:0031072">
    <property type="term" value="F:heat shock protein binding"/>
    <property type="evidence" value="ECO:0000318"/>
    <property type="project" value="GO_Central"/>
</dbReference>
<dbReference type="GO" id="GO:0005524">
    <property type="term" value="F:ATP binding"/>
    <property type="evidence" value="ECO:0007669"/>
    <property type="project" value="UniProtKB-KW"/>
</dbReference>
<keyword evidence="2 3" id="KW-0067">ATP-binding</keyword>
<evidence type="ECO:0000256" key="3">
    <source>
        <dbReference type="RuleBase" id="RU003322"/>
    </source>
</evidence>
<dbReference type="Proteomes" id="UP000002051">
    <property type="component" value="Chromosome 4"/>
</dbReference>
<name>A0A072UMK6_MEDTR</name>
<dbReference type="Pfam" id="PF00012">
    <property type="entry name" value="HSP70"/>
    <property type="match status" value="2"/>
</dbReference>
<dbReference type="Gene3D" id="3.30.30.30">
    <property type="match status" value="1"/>
</dbReference>
<dbReference type="PROSITE" id="PS01036">
    <property type="entry name" value="HSP70_3"/>
    <property type="match status" value="1"/>
</dbReference>
<dbReference type="PROSITE" id="PS00329">
    <property type="entry name" value="HSP70_2"/>
    <property type="match status" value="1"/>
</dbReference>
<evidence type="ECO:0000259" key="4">
    <source>
        <dbReference type="Pfam" id="PF14383"/>
    </source>
</evidence>